<name>A0AA38MJB0_9CUCU</name>
<dbReference type="EMBL" id="JALNTZ010000003">
    <property type="protein sequence ID" value="KAJ3658251.1"/>
    <property type="molecule type" value="Genomic_DNA"/>
</dbReference>
<dbReference type="Proteomes" id="UP001168821">
    <property type="component" value="Unassembled WGS sequence"/>
</dbReference>
<dbReference type="SUPFAM" id="SSF48576">
    <property type="entry name" value="Terpenoid synthases"/>
    <property type="match status" value="1"/>
</dbReference>
<gene>
    <name evidence="1" type="ORF">Zmor_010003</name>
</gene>
<evidence type="ECO:0000313" key="2">
    <source>
        <dbReference type="Proteomes" id="UP001168821"/>
    </source>
</evidence>
<evidence type="ECO:0000313" key="1">
    <source>
        <dbReference type="EMBL" id="KAJ3658251.1"/>
    </source>
</evidence>
<accession>A0AA38MJB0</accession>
<keyword evidence="2" id="KW-1185">Reference proteome</keyword>
<dbReference type="AlphaFoldDB" id="A0AA38MJB0"/>
<dbReference type="InterPro" id="IPR008949">
    <property type="entry name" value="Isoprenoid_synthase_dom_sf"/>
</dbReference>
<protein>
    <submittedName>
        <fullName evidence="1">Uncharacterized protein</fullName>
    </submittedName>
</protein>
<sequence>MFNDIESGLYDMLIIVDDILDATILRKGLPSAHMVYGIPLTDIAIDDFITLGIRFFTGHRLEIYYRDIQQCPTFNDFRVLIRAKYATAFVWGVQWLKLCANNDKIELSADFCDK</sequence>
<reference evidence="1" key="1">
    <citation type="journal article" date="2023" name="G3 (Bethesda)">
        <title>Whole genome assemblies of Zophobas morio and Tenebrio molitor.</title>
        <authorList>
            <person name="Kaur S."/>
            <person name="Stinson S.A."/>
            <person name="diCenzo G.C."/>
        </authorList>
    </citation>
    <scope>NUCLEOTIDE SEQUENCE</scope>
    <source>
        <strain evidence="1">QUZm001</strain>
    </source>
</reference>
<comment type="caution">
    <text evidence="1">The sequence shown here is derived from an EMBL/GenBank/DDBJ whole genome shotgun (WGS) entry which is preliminary data.</text>
</comment>
<proteinExistence type="predicted"/>
<organism evidence="1 2">
    <name type="scientific">Zophobas morio</name>
    <dbReference type="NCBI Taxonomy" id="2755281"/>
    <lineage>
        <taxon>Eukaryota</taxon>
        <taxon>Metazoa</taxon>
        <taxon>Ecdysozoa</taxon>
        <taxon>Arthropoda</taxon>
        <taxon>Hexapoda</taxon>
        <taxon>Insecta</taxon>
        <taxon>Pterygota</taxon>
        <taxon>Neoptera</taxon>
        <taxon>Endopterygota</taxon>
        <taxon>Coleoptera</taxon>
        <taxon>Polyphaga</taxon>
        <taxon>Cucujiformia</taxon>
        <taxon>Tenebrionidae</taxon>
        <taxon>Zophobas</taxon>
    </lineage>
</organism>